<protein>
    <submittedName>
        <fullName evidence="17">MAGUK p55 subfamily member 2</fullName>
    </submittedName>
</protein>
<dbReference type="Proteomes" id="UP000010552">
    <property type="component" value="Unassembled WGS sequence"/>
</dbReference>
<dbReference type="PROSITE" id="PS51022">
    <property type="entry name" value="L27"/>
    <property type="match status" value="1"/>
</dbReference>
<dbReference type="FunCoup" id="L5KRU3">
    <property type="interactions" value="1254"/>
</dbReference>
<evidence type="ECO:0000313" key="18">
    <source>
        <dbReference type="Proteomes" id="UP000010552"/>
    </source>
</evidence>
<keyword evidence="12" id="KW-0732">Signal</keyword>
<dbReference type="SMART" id="SM00228">
    <property type="entry name" value="PDZ"/>
    <property type="match status" value="1"/>
</dbReference>
<dbReference type="InParanoid" id="L5KRU3"/>
<evidence type="ECO:0000256" key="10">
    <source>
        <dbReference type="PROSITE-ProRule" id="PRU00192"/>
    </source>
</evidence>
<dbReference type="CDD" id="cd00071">
    <property type="entry name" value="GMPK"/>
    <property type="match status" value="1"/>
</dbReference>
<dbReference type="Pfam" id="PF00625">
    <property type="entry name" value="Guanylate_kin"/>
    <property type="match status" value="1"/>
</dbReference>
<dbReference type="PANTHER" id="PTHR23122">
    <property type="entry name" value="MEMBRANE-ASSOCIATED GUANYLATE KINASE MAGUK"/>
    <property type="match status" value="1"/>
</dbReference>
<dbReference type="Pfam" id="PF02828">
    <property type="entry name" value="L27"/>
    <property type="match status" value="1"/>
</dbReference>
<feature type="domain" description="PDZ" evidence="15">
    <location>
        <begin position="244"/>
        <end position="323"/>
    </location>
</feature>
<name>L5KRU3_PTEAL</name>
<keyword evidence="6" id="KW-0964">Secreted</keyword>
<keyword evidence="7" id="KW-0597">Phosphoprotein</keyword>
<evidence type="ECO:0000256" key="12">
    <source>
        <dbReference type="SAM" id="SignalP"/>
    </source>
</evidence>
<evidence type="ECO:0000256" key="8">
    <source>
        <dbReference type="ARBA" id="ARBA00022815"/>
    </source>
</evidence>
<dbReference type="Pfam" id="PF07653">
    <property type="entry name" value="SH3_2"/>
    <property type="match status" value="1"/>
</dbReference>
<dbReference type="CDD" id="cd12037">
    <property type="entry name" value="SH3_MPP2"/>
    <property type="match status" value="1"/>
</dbReference>
<dbReference type="Gene3D" id="2.30.30.40">
    <property type="entry name" value="SH3 Domains"/>
    <property type="match status" value="1"/>
</dbReference>
<dbReference type="SUPFAM" id="SSF50044">
    <property type="entry name" value="SH3-domain"/>
    <property type="match status" value="1"/>
</dbReference>
<accession>L5KRU3</accession>
<dbReference type="PROSITE" id="PS00265">
    <property type="entry name" value="PANCREATIC_HORMONE_1"/>
    <property type="match status" value="1"/>
</dbReference>
<feature type="signal peptide" evidence="12">
    <location>
        <begin position="1"/>
        <end position="18"/>
    </location>
</feature>
<comment type="similarity">
    <text evidence="4 11">Belongs to the NPY family.</text>
</comment>
<dbReference type="SMART" id="SM00309">
    <property type="entry name" value="PAH"/>
    <property type="match status" value="1"/>
</dbReference>
<evidence type="ECO:0000259" key="15">
    <source>
        <dbReference type="PROSITE" id="PS50106"/>
    </source>
</evidence>
<feature type="domain" description="SH3" evidence="13">
    <location>
        <begin position="329"/>
        <end position="397"/>
    </location>
</feature>
<dbReference type="PRINTS" id="PR00278">
    <property type="entry name" value="PANCHORMONE"/>
</dbReference>
<evidence type="ECO:0000256" key="7">
    <source>
        <dbReference type="ARBA" id="ARBA00022553"/>
    </source>
</evidence>
<dbReference type="InterPro" id="IPR027417">
    <property type="entry name" value="P-loop_NTPase"/>
</dbReference>
<dbReference type="STRING" id="9402.L5KRU3"/>
<organism evidence="17 18">
    <name type="scientific">Pteropus alecto</name>
    <name type="common">Black flying fox</name>
    <dbReference type="NCBI Taxonomy" id="9402"/>
    <lineage>
        <taxon>Eukaryota</taxon>
        <taxon>Metazoa</taxon>
        <taxon>Chordata</taxon>
        <taxon>Craniata</taxon>
        <taxon>Vertebrata</taxon>
        <taxon>Euteleostomi</taxon>
        <taxon>Mammalia</taxon>
        <taxon>Eutheria</taxon>
        <taxon>Laurasiatheria</taxon>
        <taxon>Chiroptera</taxon>
        <taxon>Yinpterochiroptera</taxon>
        <taxon>Pteropodoidea</taxon>
        <taxon>Pteropodidae</taxon>
        <taxon>Pteropodinae</taxon>
        <taxon>Pteropus</taxon>
    </lineage>
</organism>
<dbReference type="AlphaFoldDB" id="L5KRU3"/>
<dbReference type="Gene3D" id="2.30.42.10">
    <property type="match status" value="1"/>
</dbReference>
<dbReference type="GO" id="GO:0043226">
    <property type="term" value="C:organelle"/>
    <property type="evidence" value="ECO:0007669"/>
    <property type="project" value="UniProtKB-ARBA"/>
</dbReference>
<reference evidence="18" key="1">
    <citation type="journal article" date="2013" name="Science">
        <title>Comparative analysis of bat genomes provides insight into the evolution of flight and immunity.</title>
        <authorList>
            <person name="Zhang G."/>
            <person name="Cowled C."/>
            <person name="Shi Z."/>
            <person name="Huang Z."/>
            <person name="Bishop-Lilly K.A."/>
            <person name="Fang X."/>
            <person name="Wynne J.W."/>
            <person name="Xiong Z."/>
            <person name="Baker M.L."/>
            <person name="Zhao W."/>
            <person name="Tachedjian M."/>
            <person name="Zhu Y."/>
            <person name="Zhou P."/>
            <person name="Jiang X."/>
            <person name="Ng J."/>
            <person name="Yang L."/>
            <person name="Wu L."/>
            <person name="Xiao J."/>
            <person name="Feng Y."/>
            <person name="Chen Y."/>
            <person name="Sun X."/>
            <person name="Zhang Y."/>
            <person name="Marsh G.A."/>
            <person name="Crameri G."/>
            <person name="Broder C.C."/>
            <person name="Frey K.G."/>
            <person name="Wang L.F."/>
            <person name="Wang J."/>
        </authorList>
    </citation>
    <scope>NUCLEOTIDE SEQUENCE [LARGE SCALE GENOMIC DNA]</scope>
</reference>
<evidence type="ECO:0000256" key="3">
    <source>
        <dbReference type="ARBA" id="ARBA00007014"/>
    </source>
</evidence>
<dbReference type="SMART" id="SM00326">
    <property type="entry name" value="SH3"/>
    <property type="match status" value="1"/>
</dbReference>
<dbReference type="GO" id="GO:0005576">
    <property type="term" value="C:extracellular region"/>
    <property type="evidence" value="ECO:0007669"/>
    <property type="project" value="UniProtKB-SubCell"/>
</dbReference>
<keyword evidence="8" id="KW-0027">Amidation</keyword>
<dbReference type="SUPFAM" id="SSF52540">
    <property type="entry name" value="P-loop containing nucleoside triphosphate hydrolases"/>
    <property type="match status" value="1"/>
</dbReference>
<dbReference type="CDD" id="cd00126">
    <property type="entry name" value="PAH"/>
    <property type="match status" value="1"/>
</dbReference>
<dbReference type="FunFam" id="3.30.63.10:FF:000002">
    <property type="entry name" value="Guanylate kinase 1"/>
    <property type="match status" value="1"/>
</dbReference>
<evidence type="ECO:0000256" key="1">
    <source>
        <dbReference type="ARBA" id="ARBA00004370"/>
    </source>
</evidence>
<dbReference type="InterPro" id="IPR004172">
    <property type="entry name" value="L27_dom"/>
</dbReference>
<dbReference type="PROSITE" id="PS50002">
    <property type="entry name" value="SH3"/>
    <property type="match status" value="1"/>
</dbReference>
<dbReference type="InterPro" id="IPR001478">
    <property type="entry name" value="PDZ"/>
</dbReference>
<keyword evidence="5 10" id="KW-0728">SH3 domain</keyword>
<keyword evidence="9" id="KW-0472">Membrane</keyword>
<dbReference type="InterPro" id="IPR001452">
    <property type="entry name" value="SH3_domain"/>
</dbReference>
<dbReference type="Pfam" id="PF00159">
    <property type="entry name" value="Hormone_3"/>
    <property type="match status" value="1"/>
</dbReference>
<feature type="domain" description="L27" evidence="16">
    <location>
        <begin position="164"/>
        <end position="222"/>
    </location>
</feature>
<evidence type="ECO:0000256" key="4">
    <source>
        <dbReference type="ARBA" id="ARBA00010022"/>
    </source>
</evidence>
<dbReference type="Gene3D" id="6.10.250.900">
    <property type="match status" value="1"/>
</dbReference>
<evidence type="ECO:0000259" key="14">
    <source>
        <dbReference type="PROSITE" id="PS50052"/>
    </source>
</evidence>
<evidence type="ECO:0000313" key="17">
    <source>
        <dbReference type="EMBL" id="ELK14152.1"/>
    </source>
</evidence>
<dbReference type="FunFam" id="3.40.50.300:FF:000146">
    <property type="entry name" value="MAGUK p55 subfamily member 6 isoform X1"/>
    <property type="match status" value="1"/>
</dbReference>
<dbReference type="PROSITE" id="PS00856">
    <property type="entry name" value="GUANYLATE_KINASE_1"/>
    <property type="match status" value="1"/>
</dbReference>
<dbReference type="GO" id="GO:0016020">
    <property type="term" value="C:membrane"/>
    <property type="evidence" value="ECO:0007669"/>
    <property type="project" value="UniProtKB-SubCell"/>
</dbReference>
<dbReference type="SMART" id="SM00569">
    <property type="entry name" value="L27"/>
    <property type="match status" value="2"/>
</dbReference>
<evidence type="ECO:0000256" key="6">
    <source>
        <dbReference type="ARBA" id="ARBA00022525"/>
    </source>
</evidence>
<evidence type="ECO:0000259" key="13">
    <source>
        <dbReference type="PROSITE" id="PS50002"/>
    </source>
</evidence>
<dbReference type="InterPro" id="IPR036892">
    <property type="entry name" value="L27_dom_sf"/>
</dbReference>
<dbReference type="GO" id="GO:0005179">
    <property type="term" value="F:hormone activity"/>
    <property type="evidence" value="ECO:0007669"/>
    <property type="project" value="InterPro"/>
</dbReference>
<dbReference type="EMBL" id="KB030578">
    <property type="protein sequence ID" value="ELK14152.1"/>
    <property type="molecule type" value="Genomic_DNA"/>
</dbReference>
<dbReference type="CDD" id="cd10832">
    <property type="entry name" value="PDZ_MPP6-MPP2-like"/>
    <property type="match status" value="1"/>
</dbReference>
<dbReference type="Pfam" id="PF00595">
    <property type="entry name" value="PDZ"/>
    <property type="match status" value="1"/>
</dbReference>
<evidence type="ECO:0000256" key="11">
    <source>
        <dbReference type="RuleBase" id="RU000656"/>
    </source>
</evidence>
<feature type="domain" description="Guanylate kinase-like" evidence="14">
    <location>
        <begin position="454"/>
        <end position="641"/>
    </location>
</feature>
<dbReference type="PROSITE" id="PS50276">
    <property type="entry name" value="PANCREATIC_HORMONE_2"/>
    <property type="match status" value="1"/>
</dbReference>
<dbReference type="FunFam" id="2.30.30.40:FF:000069">
    <property type="entry name" value="MAGUK p55 subfamily member 6"/>
    <property type="match status" value="1"/>
</dbReference>
<evidence type="ECO:0000256" key="9">
    <source>
        <dbReference type="ARBA" id="ARBA00023136"/>
    </source>
</evidence>
<dbReference type="InterPro" id="IPR035602">
    <property type="entry name" value="MPP2_SH3"/>
</dbReference>
<evidence type="ECO:0000256" key="2">
    <source>
        <dbReference type="ARBA" id="ARBA00004613"/>
    </source>
</evidence>
<keyword evidence="18" id="KW-1185">Reference proteome</keyword>
<evidence type="ECO:0000259" key="16">
    <source>
        <dbReference type="PROSITE" id="PS51022"/>
    </source>
</evidence>
<dbReference type="InterPro" id="IPR020392">
    <property type="entry name" value="Pancreatic_hormone-like_CS"/>
</dbReference>
<gene>
    <name evidence="17" type="ORF">PAL_GLEAN10004224</name>
</gene>
<feature type="chain" id="PRO_5003969561" evidence="12">
    <location>
        <begin position="19"/>
        <end position="656"/>
    </location>
</feature>
<dbReference type="InterPro" id="IPR020590">
    <property type="entry name" value="Guanylate_kinase_CS"/>
</dbReference>
<dbReference type="InterPro" id="IPR008145">
    <property type="entry name" value="GK/Ca_channel_bsu"/>
</dbReference>
<dbReference type="InterPro" id="IPR008144">
    <property type="entry name" value="Guanylate_kin-like_dom"/>
</dbReference>
<dbReference type="InterPro" id="IPR050716">
    <property type="entry name" value="MAGUK"/>
</dbReference>
<dbReference type="Gene3D" id="3.40.50.300">
    <property type="entry name" value="P-loop containing nucleotide triphosphate hydrolases"/>
    <property type="match status" value="1"/>
</dbReference>
<dbReference type="PROSITE" id="PS50106">
    <property type="entry name" value="PDZ"/>
    <property type="match status" value="1"/>
</dbReference>
<evidence type="ECO:0000256" key="5">
    <source>
        <dbReference type="ARBA" id="ARBA00022443"/>
    </source>
</evidence>
<dbReference type="SUPFAM" id="SSF50156">
    <property type="entry name" value="PDZ domain-like"/>
    <property type="match status" value="1"/>
</dbReference>
<sequence length="656" mass="73186">MDATRCCLSLLLLSTCVALLLQPPLGTEGAPLEPVYPGDNATPEQMAQYAAELRRYINMLTRPRYGKRDKEDMLDFLEWGSPHAAAPRRDIFRALIDFTMPVAATNSETAVCLTAHSFAPAMQQVLDNLGSLPNATGAAELDLIFLRGIMESPIAHERLEETKLEAVRDNNLELVQEILRDLAQLAEQSSTAAELARILQEPHFQSLLETHDSVASKTYETPPPSPGLDPTFSNQPVPPDAVRMVGIRKTAGEHLGVTFRVEGGELVIARILHGGMVAQQGLLHVGDIIKEVNGQPVGSDPRALQELLRSASGSVILKILPSYQEPHLPRQVFVKCHFDYDPARDNLIPCKEAGLRFNAGDLLQIVNQDDANWWQACHVEGGSAGLIPSQLLEEKRKAFVKRDLELTPTSGTLCGSLSGKKKKRMMYLTTKNAEFDRHELLIYEEVARMPPFRRKTLVLIGAQGVGRRSLKNKLIMWDPDRYGTTVPYTSRRPKDSEREGQGYSFVSRAEMEADIRAGRYLEHGEYEGNLYGTRIDSIRGVVAAGKVCVLDVNPQAVKVLRTAEFVPYVVFIEAPDFETLRAMNRAALESGVSTKQLTEADLRRTVEESSRIQRGYGHYFDLSLVNSNLERTFRELQAAMEKLRTEPQWVPVSWVY</sequence>
<dbReference type="FunFam" id="2.30.42.10:FF:000047">
    <property type="entry name" value="MAGUK p55 subfamily member 6"/>
    <property type="match status" value="1"/>
</dbReference>
<dbReference type="SUPFAM" id="SSF101288">
    <property type="entry name" value="L27 domain"/>
    <property type="match status" value="1"/>
</dbReference>
<dbReference type="eggNOG" id="KOG0609">
    <property type="taxonomic scope" value="Eukaryota"/>
</dbReference>
<comment type="similarity">
    <text evidence="3">Belongs to the MAGUK family.</text>
</comment>
<dbReference type="Gene3D" id="1.10.287.650">
    <property type="entry name" value="L27 domain"/>
    <property type="match status" value="1"/>
</dbReference>
<dbReference type="InterPro" id="IPR014775">
    <property type="entry name" value="L27_C"/>
</dbReference>
<dbReference type="InterPro" id="IPR001955">
    <property type="entry name" value="Pancreatic_hormone-like"/>
</dbReference>
<dbReference type="SMART" id="SM00072">
    <property type="entry name" value="GuKc"/>
    <property type="match status" value="1"/>
</dbReference>
<dbReference type="PROSITE" id="PS50052">
    <property type="entry name" value="GUANYLATE_KINASE_2"/>
    <property type="match status" value="1"/>
</dbReference>
<comment type="subcellular location">
    <subcellularLocation>
        <location evidence="1">Membrane</location>
    </subcellularLocation>
    <subcellularLocation>
        <location evidence="2">Secreted</location>
    </subcellularLocation>
</comment>
<dbReference type="InterPro" id="IPR036034">
    <property type="entry name" value="PDZ_sf"/>
</dbReference>
<dbReference type="InterPro" id="IPR036028">
    <property type="entry name" value="SH3-like_dom_sf"/>
</dbReference>
<proteinExistence type="inferred from homology"/>